<proteinExistence type="predicted"/>
<feature type="transmembrane region" description="Helical" evidence="1">
    <location>
        <begin position="7"/>
        <end position="26"/>
    </location>
</feature>
<dbReference type="OrthoDB" id="9803832at2"/>
<accession>A0A5C5SFJ8</accession>
<dbReference type="Proteomes" id="UP000317430">
    <property type="component" value="Unassembled WGS sequence"/>
</dbReference>
<evidence type="ECO:0000313" key="2">
    <source>
        <dbReference type="EMBL" id="TWS98913.1"/>
    </source>
</evidence>
<keyword evidence="1" id="KW-0472">Membrane</keyword>
<name>A0A5C5SFJ8_9STRE</name>
<dbReference type="PANTHER" id="PTHR38446:SF1">
    <property type="entry name" value="BLL0914 PROTEIN"/>
    <property type="match status" value="1"/>
</dbReference>
<evidence type="ECO:0000313" key="3">
    <source>
        <dbReference type="Proteomes" id="UP000317430"/>
    </source>
</evidence>
<reference evidence="2 3" key="1">
    <citation type="submission" date="2019-08" db="EMBL/GenBank/DDBJ databases">
        <authorList>
            <person name="Lei W."/>
        </authorList>
    </citation>
    <scope>NUCLEOTIDE SEQUENCE [LARGE SCALE GENOMIC DNA]</scope>
    <source>
        <strain evidence="2 3">CCUG 66496</strain>
    </source>
</reference>
<sequence>MSILANSFVVLVALECFYIMYLETIITNSEKTSKVFGMSQEELSQKSLNTLFKNQGVYNGLLGVGLLYGLLFNASLVPAILIYIISVAAYGAMTSSPKIILTQGGPAILALLLTILA</sequence>
<dbReference type="PANTHER" id="PTHR38446">
    <property type="entry name" value="BLL0914 PROTEIN"/>
    <property type="match status" value="1"/>
</dbReference>
<keyword evidence="3" id="KW-1185">Reference proteome</keyword>
<evidence type="ECO:0000256" key="1">
    <source>
        <dbReference type="SAM" id="Phobius"/>
    </source>
</evidence>
<keyword evidence="1" id="KW-0812">Transmembrane</keyword>
<gene>
    <name evidence="2" type="ORF">FRX57_01550</name>
</gene>
<protein>
    <submittedName>
        <fullName evidence="2">DUF1304 family protein</fullName>
    </submittedName>
</protein>
<dbReference type="RefSeq" id="WP_146565948.1">
    <property type="nucleotide sequence ID" value="NZ_VOHL01000001.1"/>
</dbReference>
<dbReference type="Pfam" id="PF06993">
    <property type="entry name" value="DUF1304"/>
    <property type="match status" value="1"/>
</dbReference>
<dbReference type="EMBL" id="VOHL01000001">
    <property type="protein sequence ID" value="TWS98913.1"/>
    <property type="molecule type" value="Genomic_DNA"/>
</dbReference>
<comment type="caution">
    <text evidence="2">The sequence shown here is derived from an EMBL/GenBank/DDBJ whole genome shotgun (WGS) entry which is preliminary data.</text>
</comment>
<organism evidence="2 3">
    <name type="scientific">Streptococcus cuniculipharyngis</name>
    <dbReference type="NCBI Taxonomy" id="1562651"/>
    <lineage>
        <taxon>Bacteria</taxon>
        <taxon>Bacillati</taxon>
        <taxon>Bacillota</taxon>
        <taxon>Bacilli</taxon>
        <taxon>Lactobacillales</taxon>
        <taxon>Streptococcaceae</taxon>
        <taxon>Streptococcus</taxon>
    </lineage>
</organism>
<feature type="transmembrane region" description="Helical" evidence="1">
    <location>
        <begin position="99"/>
        <end position="116"/>
    </location>
</feature>
<dbReference type="InterPro" id="IPR009732">
    <property type="entry name" value="DUF1304"/>
</dbReference>
<feature type="transmembrane region" description="Helical" evidence="1">
    <location>
        <begin position="66"/>
        <end position="92"/>
    </location>
</feature>
<keyword evidence="1" id="KW-1133">Transmembrane helix</keyword>
<dbReference type="AlphaFoldDB" id="A0A5C5SFJ8"/>